<dbReference type="AlphaFoldDB" id="A0A0F9BZG9"/>
<sequence>DRGRVLAMGTREAMQEMADLIVDAKAHRNGKKETKEAEVEAGGPTNTFDGGGGTGTSAPMTNEQIVAAYGDPDGTYDDNKAYNAAISALGWG</sequence>
<feature type="region of interest" description="Disordered" evidence="1">
    <location>
        <begin position="28"/>
        <end position="59"/>
    </location>
</feature>
<protein>
    <submittedName>
        <fullName evidence="2">Uncharacterized protein</fullName>
    </submittedName>
</protein>
<evidence type="ECO:0000256" key="1">
    <source>
        <dbReference type="SAM" id="MobiDB-lite"/>
    </source>
</evidence>
<reference evidence="2" key="1">
    <citation type="journal article" date="2015" name="Nature">
        <title>Complex archaea that bridge the gap between prokaryotes and eukaryotes.</title>
        <authorList>
            <person name="Spang A."/>
            <person name="Saw J.H."/>
            <person name="Jorgensen S.L."/>
            <person name="Zaremba-Niedzwiedzka K."/>
            <person name="Martijn J."/>
            <person name="Lind A.E."/>
            <person name="van Eijk R."/>
            <person name="Schleper C."/>
            <person name="Guy L."/>
            <person name="Ettema T.J."/>
        </authorList>
    </citation>
    <scope>NUCLEOTIDE SEQUENCE</scope>
</reference>
<dbReference type="EMBL" id="LAZR01046767">
    <property type="protein sequence ID" value="KKK95764.1"/>
    <property type="molecule type" value="Genomic_DNA"/>
</dbReference>
<name>A0A0F9BZG9_9ZZZZ</name>
<gene>
    <name evidence="2" type="ORF">LCGC14_2669550</name>
</gene>
<evidence type="ECO:0000313" key="2">
    <source>
        <dbReference type="EMBL" id="KKK95764.1"/>
    </source>
</evidence>
<feature type="non-terminal residue" evidence="2">
    <location>
        <position position="1"/>
    </location>
</feature>
<proteinExistence type="predicted"/>
<comment type="caution">
    <text evidence="2">The sequence shown here is derived from an EMBL/GenBank/DDBJ whole genome shotgun (WGS) entry which is preliminary data.</text>
</comment>
<organism evidence="2">
    <name type="scientific">marine sediment metagenome</name>
    <dbReference type="NCBI Taxonomy" id="412755"/>
    <lineage>
        <taxon>unclassified sequences</taxon>
        <taxon>metagenomes</taxon>
        <taxon>ecological metagenomes</taxon>
    </lineage>
</organism>
<feature type="compositionally biased region" description="Basic and acidic residues" evidence="1">
    <location>
        <begin position="28"/>
        <end position="38"/>
    </location>
</feature>
<accession>A0A0F9BZG9</accession>